<comment type="subcellular location">
    <subcellularLocation>
        <location evidence="1">Cell outer membrane</location>
        <topology evidence="1">Multi-pass membrane protein</topology>
    </subcellularLocation>
</comment>
<dbReference type="InterPro" id="IPR033900">
    <property type="entry name" value="Gram_neg_porin_domain"/>
</dbReference>
<organism evidence="13 14">
    <name type="scientific">Curvibacter microcysteis</name>
    <dbReference type="NCBI Taxonomy" id="3026419"/>
    <lineage>
        <taxon>Bacteria</taxon>
        <taxon>Pseudomonadati</taxon>
        <taxon>Pseudomonadota</taxon>
        <taxon>Betaproteobacteria</taxon>
        <taxon>Burkholderiales</taxon>
        <taxon>Comamonadaceae</taxon>
        <taxon>Curvibacter</taxon>
    </lineage>
</organism>
<dbReference type="InterPro" id="IPR050298">
    <property type="entry name" value="Gram-neg_bact_OMP"/>
</dbReference>
<dbReference type="SUPFAM" id="SSF56935">
    <property type="entry name" value="Porins"/>
    <property type="match status" value="1"/>
</dbReference>
<gene>
    <name evidence="13" type="ORF">PSQ39_01115</name>
</gene>
<evidence type="ECO:0000256" key="10">
    <source>
        <dbReference type="ARBA" id="ARBA00023237"/>
    </source>
</evidence>
<keyword evidence="4" id="KW-1134">Transmembrane beta strand</keyword>
<dbReference type="PANTHER" id="PTHR34501">
    <property type="entry name" value="PROTEIN YDDL-RELATED"/>
    <property type="match status" value="1"/>
</dbReference>
<evidence type="ECO:0000256" key="5">
    <source>
        <dbReference type="ARBA" id="ARBA00022692"/>
    </source>
</evidence>
<sequence length="362" mass="38232">MQTHFKKITLGIIASTAIGGLSTSVQAQSQVQMYGLLDVSAGRLQLAGAGKTAGVFNGSMTTSYWGIKTQEDLGGGWGAATQMESFILVNSGAAGRSSADPYWARTSWVGLTSPWGVFQVGRAVTPGFLLAISLNPFGSATNLGPYMMHTYMPSPTQPFLTSEGASDSAWANSLAFTSRPMQGWRFTVQSALAQGGNTGKRNTVGINYTNGGFYGGLVYEKMDQMNLNWGAPVAPLATAARPLITANSVQNIQSGASYDMGPAKLFAQNLKSNIDASNGAQARLNTSQLGTSVLAGAGRVLLSVAHTNETQTAKANQARTTVSMGYDLWLSKRTDVYVALLRDRVTGVNPGTSMLLGMRHTF</sequence>
<reference evidence="13 14" key="1">
    <citation type="submission" date="2023-02" db="EMBL/GenBank/DDBJ databases">
        <title>Bacterial whole genome sequence for Curvibacter sp. HBC28.</title>
        <authorList>
            <person name="Le V."/>
            <person name="Ko S.-R."/>
            <person name="Ahn C.-Y."/>
            <person name="Oh H.-M."/>
        </authorList>
    </citation>
    <scope>NUCLEOTIDE SEQUENCE [LARGE SCALE GENOMIC DNA]</scope>
    <source>
        <strain evidence="13 14">HBC28</strain>
    </source>
</reference>
<keyword evidence="7" id="KW-0406">Ion transport</keyword>
<dbReference type="EMBL" id="JAQSIO010000001">
    <property type="protein sequence ID" value="MDD0813220.1"/>
    <property type="molecule type" value="Genomic_DNA"/>
</dbReference>
<feature type="domain" description="Porin" evidence="12">
    <location>
        <begin position="14"/>
        <end position="344"/>
    </location>
</feature>
<keyword evidence="6 11" id="KW-0732">Signal</keyword>
<dbReference type="InterPro" id="IPR023614">
    <property type="entry name" value="Porin_dom_sf"/>
</dbReference>
<feature type="chain" id="PRO_5045604232" evidence="11">
    <location>
        <begin position="28"/>
        <end position="362"/>
    </location>
</feature>
<dbReference type="PANTHER" id="PTHR34501:SF9">
    <property type="entry name" value="MAJOR OUTER MEMBRANE PROTEIN P.IA"/>
    <property type="match status" value="1"/>
</dbReference>
<dbReference type="Proteomes" id="UP001528672">
    <property type="component" value="Unassembled WGS sequence"/>
</dbReference>
<evidence type="ECO:0000256" key="6">
    <source>
        <dbReference type="ARBA" id="ARBA00022729"/>
    </source>
</evidence>
<comment type="caution">
    <text evidence="13">The sequence shown here is derived from an EMBL/GenBank/DDBJ whole genome shotgun (WGS) entry which is preliminary data.</text>
</comment>
<keyword evidence="8" id="KW-0626">Porin</keyword>
<name>A0ABT5MA06_9BURK</name>
<evidence type="ECO:0000256" key="3">
    <source>
        <dbReference type="ARBA" id="ARBA00022448"/>
    </source>
</evidence>
<proteinExistence type="predicted"/>
<accession>A0ABT5MA06</accession>
<keyword evidence="9" id="KW-0472">Membrane</keyword>
<keyword evidence="14" id="KW-1185">Reference proteome</keyword>
<evidence type="ECO:0000256" key="1">
    <source>
        <dbReference type="ARBA" id="ARBA00004571"/>
    </source>
</evidence>
<dbReference type="CDD" id="cd00342">
    <property type="entry name" value="gram_neg_porins"/>
    <property type="match status" value="1"/>
</dbReference>
<evidence type="ECO:0000259" key="12">
    <source>
        <dbReference type="Pfam" id="PF13609"/>
    </source>
</evidence>
<comment type="subunit">
    <text evidence="2">Homotrimer.</text>
</comment>
<evidence type="ECO:0000256" key="2">
    <source>
        <dbReference type="ARBA" id="ARBA00011233"/>
    </source>
</evidence>
<keyword evidence="5" id="KW-0812">Transmembrane</keyword>
<evidence type="ECO:0000256" key="4">
    <source>
        <dbReference type="ARBA" id="ARBA00022452"/>
    </source>
</evidence>
<evidence type="ECO:0000256" key="9">
    <source>
        <dbReference type="ARBA" id="ARBA00023136"/>
    </source>
</evidence>
<keyword evidence="3" id="KW-0813">Transport</keyword>
<evidence type="ECO:0000256" key="8">
    <source>
        <dbReference type="ARBA" id="ARBA00023114"/>
    </source>
</evidence>
<evidence type="ECO:0000256" key="7">
    <source>
        <dbReference type="ARBA" id="ARBA00023065"/>
    </source>
</evidence>
<evidence type="ECO:0000256" key="11">
    <source>
        <dbReference type="SAM" id="SignalP"/>
    </source>
</evidence>
<dbReference type="Pfam" id="PF13609">
    <property type="entry name" value="Porin_4"/>
    <property type="match status" value="1"/>
</dbReference>
<keyword evidence="10" id="KW-0998">Cell outer membrane</keyword>
<evidence type="ECO:0000313" key="13">
    <source>
        <dbReference type="EMBL" id="MDD0813220.1"/>
    </source>
</evidence>
<evidence type="ECO:0000313" key="14">
    <source>
        <dbReference type="Proteomes" id="UP001528672"/>
    </source>
</evidence>
<protein>
    <submittedName>
        <fullName evidence="13">Porin</fullName>
    </submittedName>
</protein>
<feature type="signal peptide" evidence="11">
    <location>
        <begin position="1"/>
        <end position="27"/>
    </location>
</feature>
<dbReference type="Gene3D" id="2.40.160.10">
    <property type="entry name" value="Porin"/>
    <property type="match status" value="1"/>
</dbReference>